<dbReference type="RefSeq" id="WP_160201106.1">
    <property type="nucleotide sequence ID" value="NZ_QXWK01000005.1"/>
</dbReference>
<proteinExistence type="predicted"/>
<evidence type="ECO:0000313" key="1">
    <source>
        <dbReference type="EMBL" id="NBH60813.1"/>
    </source>
</evidence>
<comment type="caution">
    <text evidence="1">The sequence shown here is derived from an EMBL/GenBank/DDBJ whole genome shotgun (WGS) entry which is preliminary data.</text>
</comment>
<dbReference type="EMBL" id="QXWK01000005">
    <property type="protein sequence ID" value="NBH60813.1"/>
    <property type="molecule type" value="Genomic_DNA"/>
</dbReference>
<sequence>MIKKLSDITSFLNNKFDVTMIEPEKLSDSRFNIIINNIIKCELNKNKFLKYDELDILIFDIIRNTKSENYYKKAILSGALEKEELIRIIIEKKTGYIECSSQELYKELRLFQGVSQYDIENNTSVFWDYCTLLEKEKK</sequence>
<dbReference type="Proteomes" id="UP000446866">
    <property type="component" value="Unassembled WGS sequence"/>
</dbReference>
<protein>
    <submittedName>
        <fullName evidence="1">Uncharacterized protein</fullName>
    </submittedName>
</protein>
<name>A0A845QJ77_9FIRM</name>
<keyword evidence="2" id="KW-1185">Reference proteome</keyword>
<organism evidence="1 2">
    <name type="scientific">Anaerotruncus colihominis</name>
    <dbReference type="NCBI Taxonomy" id="169435"/>
    <lineage>
        <taxon>Bacteria</taxon>
        <taxon>Bacillati</taxon>
        <taxon>Bacillota</taxon>
        <taxon>Clostridia</taxon>
        <taxon>Eubacteriales</taxon>
        <taxon>Oscillospiraceae</taxon>
        <taxon>Anaerotruncus</taxon>
    </lineage>
</organism>
<evidence type="ECO:0000313" key="2">
    <source>
        <dbReference type="Proteomes" id="UP000446866"/>
    </source>
</evidence>
<reference evidence="1 2" key="1">
    <citation type="submission" date="2018-08" db="EMBL/GenBank/DDBJ databases">
        <title>Murine metabolic-syndrome-specific gut microbial biobank.</title>
        <authorList>
            <person name="Liu C."/>
        </authorList>
    </citation>
    <scope>NUCLEOTIDE SEQUENCE [LARGE SCALE GENOMIC DNA]</scope>
    <source>
        <strain evidence="1 2">28</strain>
    </source>
</reference>
<dbReference type="AlphaFoldDB" id="A0A845QJ77"/>
<gene>
    <name evidence="1" type="ORF">D0435_03955</name>
</gene>
<accession>A0A845QJ77</accession>